<evidence type="ECO:0000256" key="1">
    <source>
        <dbReference type="ARBA" id="ARBA00004514"/>
    </source>
</evidence>
<dbReference type="SFLD" id="SFLDS00019">
    <property type="entry name" value="Glutathione_Transferase_(cytos"/>
    <property type="match status" value="1"/>
</dbReference>
<keyword evidence="6" id="KW-0808">Transferase</keyword>
<evidence type="ECO:0000256" key="3">
    <source>
        <dbReference type="ARBA" id="ARBA00012452"/>
    </source>
</evidence>
<dbReference type="SUPFAM" id="SSF52833">
    <property type="entry name" value="Thioredoxin-like"/>
    <property type="match status" value="1"/>
</dbReference>
<evidence type="ECO:0000259" key="8">
    <source>
        <dbReference type="PROSITE" id="PS50404"/>
    </source>
</evidence>
<keyword evidence="4" id="KW-0963">Cytoplasm</keyword>
<dbReference type="Pfam" id="PF02798">
    <property type="entry name" value="GST_N"/>
    <property type="match status" value="1"/>
</dbReference>
<dbReference type="PROSITE" id="PS50405">
    <property type="entry name" value="GST_CTER"/>
    <property type="match status" value="1"/>
</dbReference>
<comment type="subcellular location">
    <subcellularLocation>
        <location evidence="1">Cytoplasm</location>
        <location evidence="1">Cytosol</location>
    </subcellularLocation>
</comment>
<accession>A0A0U4AVK2</accession>
<dbReference type="Gene3D" id="1.20.1050.10">
    <property type="match status" value="1"/>
</dbReference>
<dbReference type="InterPro" id="IPR036249">
    <property type="entry name" value="Thioredoxin-like_sf"/>
</dbReference>
<dbReference type="SFLD" id="SFLDG00358">
    <property type="entry name" value="Main_(cytGST)"/>
    <property type="match status" value="1"/>
</dbReference>
<dbReference type="GO" id="GO:0004364">
    <property type="term" value="F:glutathione transferase activity"/>
    <property type="evidence" value="ECO:0007669"/>
    <property type="project" value="UniProtKB-EC"/>
</dbReference>
<organism evidence="10">
    <name type="scientific">Litchi chinensis</name>
    <name type="common">Lychee</name>
    <dbReference type="NCBI Taxonomy" id="151069"/>
    <lineage>
        <taxon>Eukaryota</taxon>
        <taxon>Viridiplantae</taxon>
        <taxon>Streptophyta</taxon>
        <taxon>Embryophyta</taxon>
        <taxon>Tracheophyta</taxon>
        <taxon>Spermatophyta</taxon>
        <taxon>Magnoliopsida</taxon>
        <taxon>eudicotyledons</taxon>
        <taxon>Gunneridae</taxon>
        <taxon>Pentapetalae</taxon>
        <taxon>rosids</taxon>
        <taxon>malvids</taxon>
        <taxon>Sapindales</taxon>
        <taxon>Sapindaceae</taxon>
        <taxon>Litchi</taxon>
    </lineage>
</organism>
<dbReference type="InterPro" id="IPR010987">
    <property type="entry name" value="Glutathione-S-Trfase_C-like"/>
</dbReference>
<dbReference type="FunFam" id="1.20.1050.10:FF:000004">
    <property type="entry name" value="Glutathione S-transferase F2"/>
    <property type="match status" value="1"/>
</dbReference>
<sequence length="214" mass="24888">MVVKVYGPVTAGCPQRVMTCLLEKDVEFEIIHVNIDNGEHKRPEFLLRQPFGQVPVIEDDDFKLFESRAILRYYAAKYADRGPNLLGTTLEERARVDQWLEVEAHNFNDLIYTMVLQLIVIPSMGQPGDLTLVHSCEQKLEAVFDVYEKQLSKSKYLAGDWFSLADLSHMPALRFLMEDAKLVHLVKERKHVNAWWEEISGRLSWKKLMKLAYY</sequence>
<dbReference type="EC" id="2.5.1.18" evidence="3"/>
<evidence type="ECO:0000313" key="10">
    <source>
        <dbReference type="EMBL" id="ALY05893.1"/>
    </source>
</evidence>
<proteinExistence type="evidence at transcript level"/>
<dbReference type="InterPro" id="IPR034347">
    <property type="entry name" value="GST_Phi_C"/>
</dbReference>
<evidence type="ECO:0000256" key="7">
    <source>
        <dbReference type="ARBA" id="ARBA00047960"/>
    </source>
</evidence>
<comment type="similarity">
    <text evidence="2">Belongs to the GST superfamily. Phi family.</text>
</comment>
<dbReference type="Gene3D" id="3.40.30.10">
    <property type="entry name" value="Glutaredoxin"/>
    <property type="match status" value="1"/>
</dbReference>
<reference evidence="10" key="1">
    <citation type="journal article" date="2016" name="Plant Cell Rep.">
        <title>LcGST4 is an anthocyanin-related glutathione S-transferase gene in Litchi chinensis Sonn.</title>
        <authorList>
            <person name="Hu B."/>
            <person name="Zhao J."/>
            <person name="Lai B."/>
            <person name="Qin Y."/>
            <person name="Wang H."/>
            <person name="Hu G."/>
        </authorList>
    </citation>
    <scope>NUCLEOTIDE SEQUENCE</scope>
</reference>
<dbReference type="InterPro" id="IPR036282">
    <property type="entry name" value="Glutathione-S-Trfase_C_sf"/>
</dbReference>
<evidence type="ECO:0000256" key="4">
    <source>
        <dbReference type="ARBA" id="ARBA00022490"/>
    </source>
</evidence>
<feature type="domain" description="GST C-terminal" evidence="9">
    <location>
        <begin position="89"/>
        <end position="214"/>
    </location>
</feature>
<dbReference type="AlphaFoldDB" id="A0A0U4AVK2"/>
<dbReference type="GO" id="GO:0043295">
    <property type="term" value="F:glutathione binding"/>
    <property type="evidence" value="ECO:0007669"/>
    <property type="project" value="TreeGrafter"/>
</dbReference>
<dbReference type="InterPro" id="IPR004045">
    <property type="entry name" value="Glutathione_S-Trfase_N"/>
</dbReference>
<dbReference type="EMBL" id="KT946768">
    <property type="protein sequence ID" value="ALY05893.1"/>
    <property type="molecule type" value="mRNA"/>
</dbReference>
<evidence type="ECO:0000256" key="6">
    <source>
        <dbReference type="ARBA" id="ARBA00022679"/>
    </source>
</evidence>
<comment type="catalytic activity">
    <reaction evidence="7">
        <text>RX + glutathione = an S-substituted glutathione + a halide anion + H(+)</text>
        <dbReference type="Rhea" id="RHEA:16437"/>
        <dbReference type="ChEBI" id="CHEBI:15378"/>
        <dbReference type="ChEBI" id="CHEBI:16042"/>
        <dbReference type="ChEBI" id="CHEBI:17792"/>
        <dbReference type="ChEBI" id="CHEBI:57925"/>
        <dbReference type="ChEBI" id="CHEBI:90779"/>
        <dbReference type="EC" id="2.5.1.18"/>
    </reaction>
</comment>
<dbReference type="FunFam" id="3.40.30.10:FF:000016">
    <property type="entry name" value="Glutathione S-transferase F2"/>
    <property type="match status" value="1"/>
</dbReference>
<dbReference type="InterPro" id="IPR040079">
    <property type="entry name" value="Glutathione_S-Trfase"/>
</dbReference>
<dbReference type="SMR" id="A0A0U4AVK2"/>
<evidence type="ECO:0000256" key="2">
    <source>
        <dbReference type="ARBA" id="ARBA00010128"/>
    </source>
</evidence>
<dbReference type="GO" id="GO:0005829">
    <property type="term" value="C:cytosol"/>
    <property type="evidence" value="ECO:0007669"/>
    <property type="project" value="UniProtKB-SubCell"/>
</dbReference>
<keyword evidence="5" id="KW-0216">Detoxification</keyword>
<dbReference type="PANTHER" id="PTHR43900:SF54">
    <property type="entry name" value="GLUTATHIONE S-TRANSFERASE F12"/>
    <property type="match status" value="1"/>
</dbReference>
<evidence type="ECO:0000256" key="5">
    <source>
        <dbReference type="ARBA" id="ARBA00022575"/>
    </source>
</evidence>
<dbReference type="GO" id="GO:0009407">
    <property type="term" value="P:toxin catabolic process"/>
    <property type="evidence" value="ECO:0007669"/>
    <property type="project" value="UniProtKB-ARBA"/>
</dbReference>
<name>A0A0U4AVK2_LITCN</name>
<dbReference type="GO" id="GO:0006749">
    <property type="term" value="P:glutathione metabolic process"/>
    <property type="evidence" value="ECO:0007669"/>
    <property type="project" value="TreeGrafter"/>
</dbReference>
<dbReference type="Pfam" id="PF00043">
    <property type="entry name" value="GST_C"/>
    <property type="match status" value="1"/>
</dbReference>
<dbReference type="CDD" id="cd03187">
    <property type="entry name" value="GST_C_Phi"/>
    <property type="match status" value="1"/>
</dbReference>
<feature type="domain" description="GST N-terminal" evidence="8">
    <location>
        <begin position="1"/>
        <end position="82"/>
    </location>
</feature>
<evidence type="ECO:0000259" key="9">
    <source>
        <dbReference type="PROSITE" id="PS50405"/>
    </source>
</evidence>
<dbReference type="CDD" id="cd03053">
    <property type="entry name" value="GST_N_Phi"/>
    <property type="match status" value="1"/>
</dbReference>
<dbReference type="InterPro" id="IPR004046">
    <property type="entry name" value="GST_C"/>
</dbReference>
<dbReference type="SUPFAM" id="SSF47616">
    <property type="entry name" value="GST C-terminal domain-like"/>
    <property type="match status" value="1"/>
</dbReference>
<protein>
    <recommendedName>
        <fullName evidence="3">glutathione transferase</fullName>
        <ecNumber evidence="3">2.5.1.18</ecNumber>
    </recommendedName>
</protein>
<dbReference type="PANTHER" id="PTHR43900">
    <property type="entry name" value="GLUTATHIONE S-TRANSFERASE RHO"/>
    <property type="match status" value="1"/>
</dbReference>
<dbReference type="PROSITE" id="PS50404">
    <property type="entry name" value="GST_NTER"/>
    <property type="match status" value="1"/>
</dbReference>